<feature type="chain" id="PRO_5039302493" evidence="12">
    <location>
        <begin position="20"/>
        <end position="996"/>
    </location>
</feature>
<comment type="subcellular location">
    <subcellularLocation>
        <location evidence="2">Periplasm</location>
    </subcellularLocation>
</comment>
<evidence type="ECO:0000256" key="10">
    <source>
        <dbReference type="ARBA" id="ARBA00023004"/>
    </source>
</evidence>
<dbReference type="PANTHER" id="PTHR43598">
    <property type="entry name" value="TUNGSTEN-CONTAINING FORMYLMETHANOFURAN DEHYDROGENASE 2 SUBUNIT B"/>
    <property type="match status" value="1"/>
</dbReference>
<dbReference type="Gene3D" id="3.40.228.10">
    <property type="entry name" value="Dimethylsulfoxide Reductase, domain 2"/>
    <property type="match status" value="2"/>
</dbReference>
<evidence type="ECO:0000256" key="5">
    <source>
        <dbReference type="ARBA" id="ARBA00022723"/>
    </source>
</evidence>
<evidence type="ECO:0000256" key="11">
    <source>
        <dbReference type="ARBA" id="ARBA00023014"/>
    </source>
</evidence>
<dbReference type="GO" id="GO:0009061">
    <property type="term" value="P:anaerobic respiration"/>
    <property type="evidence" value="ECO:0007669"/>
    <property type="project" value="TreeGrafter"/>
</dbReference>
<evidence type="ECO:0000256" key="3">
    <source>
        <dbReference type="ARBA" id="ARBA00010312"/>
    </source>
</evidence>
<dbReference type="GO" id="GO:0008863">
    <property type="term" value="F:formate dehydrogenase (NAD+) activity"/>
    <property type="evidence" value="ECO:0007669"/>
    <property type="project" value="InterPro"/>
</dbReference>
<evidence type="ECO:0000256" key="7">
    <source>
        <dbReference type="ARBA" id="ARBA00022764"/>
    </source>
</evidence>
<accession>A0A1H6Y0C4</accession>
<dbReference type="PROSITE" id="PS51669">
    <property type="entry name" value="4FE4S_MOW_BIS_MGD"/>
    <property type="match status" value="1"/>
</dbReference>
<proteinExistence type="inferred from homology"/>
<dbReference type="Proteomes" id="UP000199662">
    <property type="component" value="Unassembled WGS sequence"/>
</dbReference>
<evidence type="ECO:0000256" key="1">
    <source>
        <dbReference type="ARBA" id="ARBA00001966"/>
    </source>
</evidence>
<dbReference type="PROSITE" id="PS00551">
    <property type="entry name" value="MOLYBDOPTERIN_PROK_1"/>
    <property type="match status" value="1"/>
</dbReference>
<keyword evidence="10" id="KW-0408">Iron</keyword>
<keyword evidence="4" id="KW-0004">4Fe-4S</keyword>
<dbReference type="InterPro" id="IPR006311">
    <property type="entry name" value="TAT_signal"/>
</dbReference>
<dbReference type="GO" id="GO:0051539">
    <property type="term" value="F:4 iron, 4 sulfur cluster binding"/>
    <property type="evidence" value="ECO:0007669"/>
    <property type="project" value="UniProtKB-KW"/>
</dbReference>
<evidence type="ECO:0000256" key="4">
    <source>
        <dbReference type="ARBA" id="ARBA00022485"/>
    </source>
</evidence>
<dbReference type="Gene3D" id="2.40.40.20">
    <property type="match status" value="1"/>
</dbReference>
<sequence>MPILTRRSFLKLMATGTAAALWQGNKAVPAMASPQSYRLKDTKVAPSLCIYCGVGCGLLAYSKDGKIVNVEGDPDNPNNEGGLCPKGASLAELYSSPRRLKKILYRAPYSDTWEEKEWSWAIPEIAKRIKATRDKSFTKTHNGVTVNRTEKLAQLGGASHDTDENYLLMKFAKSLGIVNLEHQARICHSSTVGSLAPSFGRGAMTNSIPDVANADVILICGGNPAENHPGVSRFINRARDKGAIVISVDPRYTKSSVLADLYAPIRPGTDVVFFNAIANYIMKNKKYFEPAVVNYTNASYILKDDFAFKEGYFSGWDETKNQYDFKSWDYQIDASGAPLRDKTLQNPQCVFQHMIRFYSRYTPEMVEKTTGMKQDIFLKISEVIASTGVPDKAATLLYAMGLTQHTHGVQNIRAFAIVQLLLGNLGIPGGGINAMRGESNVQGSTDNGLLYDALTGYLPAPTEQKHATLEDYLKNVKKPNSFMENAPNFAVSLLKAWWGDKAQPENNFCYEYLPKYSRPHSFMDIFDDMYAGGIEGMMLWGMNPVVSGPNYNKQGAALEKLDWLMAADLFESETHRFWKRPGVDPKTIKTEVFLLPAAGMMEKDGSATNTSRWLQIRYKSVEPIADSKEDSVMIHLLVEELKRLYAEDANAVFPDPIRDLTWGYGGEHHDTERVFREMNGWTVGDKKQLSGFAQLKGDGSTASGNWIYCGMYPPEGNLARRRIPEKSGIGIHAQWAWAWPMNRRILYNRAGCDLAGKPFSDKKELIHWDSLQNKWTGMDVPDFIANRAPSAPLGDAPFLMIPYGLGRLFVPTGMVCDGPIPEHYESYESPVHNTFSKVQSNPVAITFNSVFDKKSEVDDDNFPYVGTTYRLCEHYQSGNITRKIKVTTEAAPEAFVEIDPDLAKEKGIKNGEFVELSSIRGTLKVKAFVTPRLQPYTIDGKKVHVVGMPWNYGFIGIDPLADGNLVQIANMLTPAVGDPNTRIPEYKSFKVNVRRI</sequence>
<dbReference type="InterPro" id="IPR006655">
    <property type="entry name" value="Mopterin_OxRdtase_prok_CS"/>
</dbReference>
<dbReference type="CDD" id="cd02792">
    <property type="entry name" value="MopB_CT_Formate-Dh-Na-like"/>
    <property type="match status" value="1"/>
</dbReference>
<evidence type="ECO:0000256" key="6">
    <source>
        <dbReference type="ARBA" id="ARBA00022729"/>
    </source>
</evidence>
<protein>
    <submittedName>
        <fullName evidence="14">Formate dehydrogenase major subunit</fullName>
    </submittedName>
</protein>
<dbReference type="InterPro" id="IPR006443">
    <property type="entry name" value="Formate-DH-alph_fdnG"/>
</dbReference>
<dbReference type="Pfam" id="PF00384">
    <property type="entry name" value="Molybdopterin"/>
    <property type="match status" value="1"/>
</dbReference>
<keyword evidence="9" id="KW-0560">Oxidoreductase</keyword>
<evidence type="ECO:0000313" key="15">
    <source>
        <dbReference type="Proteomes" id="UP000199662"/>
    </source>
</evidence>
<comment type="cofactor">
    <cofactor evidence="1">
        <name>[4Fe-4S] cluster</name>
        <dbReference type="ChEBI" id="CHEBI:49883"/>
    </cofactor>
</comment>
<dbReference type="SUPFAM" id="SSF53706">
    <property type="entry name" value="Formate dehydrogenase/DMSO reductase, domains 1-3"/>
    <property type="match status" value="1"/>
</dbReference>
<evidence type="ECO:0000256" key="2">
    <source>
        <dbReference type="ARBA" id="ARBA00004418"/>
    </source>
</evidence>
<dbReference type="RefSeq" id="WP_091830453.1">
    <property type="nucleotide sequence ID" value="NZ_FNZK01000005.1"/>
</dbReference>
<keyword evidence="7" id="KW-0574">Periplasm</keyword>
<dbReference type="NCBIfam" id="TIGR01553">
    <property type="entry name" value="formate-DH-alph"/>
    <property type="match status" value="1"/>
</dbReference>
<dbReference type="Gene3D" id="3.40.50.740">
    <property type="match status" value="1"/>
</dbReference>
<dbReference type="PROSITE" id="PS00932">
    <property type="entry name" value="MOLYBDOPTERIN_PROK_3"/>
    <property type="match status" value="1"/>
</dbReference>
<dbReference type="Pfam" id="PF04879">
    <property type="entry name" value="Molybdop_Fe4S4"/>
    <property type="match status" value="1"/>
</dbReference>
<evidence type="ECO:0000256" key="8">
    <source>
        <dbReference type="ARBA" id="ARBA00022933"/>
    </source>
</evidence>
<dbReference type="PROSITE" id="PS51318">
    <property type="entry name" value="TAT"/>
    <property type="match status" value="1"/>
</dbReference>
<dbReference type="STRING" id="84035.SAMN05660742_105209"/>
<keyword evidence="8" id="KW-0712">Selenocysteine</keyword>
<dbReference type="InterPro" id="IPR009010">
    <property type="entry name" value="Asp_de-COase-like_dom_sf"/>
</dbReference>
<dbReference type="Pfam" id="PF01568">
    <property type="entry name" value="Molydop_binding"/>
    <property type="match status" value="1"/>
</dbReference>
<dbReference type="GO" id="GO:0047111">
    <property type="term" value="F:formate dehydrogenase (cytochrome-c-553) activity"/>
    <property type="evidence" value="ECO:0007669"/>
    <property type="project" value="InterPro"/>
</dbReference>
<reference evidence="14 15" key="1">
    <citation type="submission" date="2016-10" db="EMBL/GenBank/DDBJ databases">
        <authorList>
            <person name="de Groot N.N."/>
        </authorList>
    </citation>
    <scope>NUCLEOTIDE SEQUENCE [LARGE SCALE GENOMIC DNA]</scope>
    <source>
        <strain evidence="14 15">DSM 2179</strain>
    </source>
</reference>
<dbReference type="InterPro" id="IPR006656">
    <property type="entry name" value="Mopterin_OxRdtase"/>
</dbReference>
<dbReference type="GO" id="GO:0009055">
    <property type="term" value="F:electron transfer activity"/>
    <property type="evidence" value="ECO:0007669"/>
    <property type="project" value="InterPro"/>
</dbReference>
<dbReference type="SMART" id="SM00926">
    <property type="entry name" value="Molybdop_Fe4S4"/>
    <property type="match status" value="1"/>
</dbReference>
<keyword evidence="5" id="KW-0479">Metal-binding</keyword>
<dbReference type="FunFam" id="3.40.228.10:FF:000009">
    <property type="entry name" value="Formate dehydrogenase, alpha subunit, selenocysteine-containing"/>
    <property type="match status" value="1"/>
</dbReference>
<evidence type="ECO:0000256" key="12">
    <source>
        <dbReference type="SAM" id="SignalP"/>
    </source>
</evidence>
<dbReference type="InterPro" id="IPR027467">
    <property type="entry name" value="MopterinOxRdtase_cofactor_BS"/>
</dbReference>
<evidence type="ECO:0000313" key="14">
    <source>
        <dbReference type="EMBL" id="SEJ30255.1"/>
    </source>
</evidence>
<evidence type="ECO:0000256" key="9">
    <source>
        <dbReference type="ARBA" id="ARBA00023002"/>
    </source>
</evidence>
<dbReference type="InterPro" id="IPR006963">
    <property type="entry name" value="Mopterin_OxRdtase_4Fe-4S_dom"/>
</dbReference>
<dbReference type="SUPFAM" id="SSF50692">
    <property type="entry name" value="ADC-like"/>
    <property type="match status" value="1"/>
</dbReference>
<dbReference type="EMBL" id="FNZK01000005">
    <property type="protein sequence ID" value="SEJ30255.1"/>
    <property type="molecule type" value="Genomic_DNA"/>
</dbReference>
<keyword evidence="6 12" id="KW-0732">Signal</keyword>
<feature type="signal peptide" evidence="12">
    <location>
        <begin position="1"/>
        <end position="19"/>
    </location>
</feature>
<feature type="domain" description="4Fe-4S Mo/W bis-MGD-type" evidence="13">
    <location>
        <begin position="42"/>
        <end position="98"/>
    </location>
</feature>
<dbReference type="AlphaFoldDB" id="A0A1H6Y0C4"/>
<organism evidence="14 15">
    <name type="scientific">Propionispira arboris</name>
    <dbReference type="NCBI Taxonomy" id="84035"/>
    <lineage>
        <taxon>Bacteria</taxon>
        <taxon>Bacillati</taxon>
        <taxon>Bacillota</taxon>
        <taxon>Negativicutes</taxon>
        <taxon>Selenomonadales</taxon>
        <taxon>Selenomonadaceae</taxon>
        <taxon>Propionispira</taxon>
    </lineage>
</organism>
<keyword evidence="15" id="KW-1185">Reference proteome</keyword>
<comment type="similarity">
    <text evidence="3">Belongs to the prokaryotic molybdopterin-containing oxidoreductase family.</text>
</comment>
<keyword evidence="11" id="KW-0411">Iron-sulfur</keyword>
<dbReference type="PANTHER" id="PTHR43598:SF1">
    <property type="entry name" value="FORMATE DEHYDROGENASE-O MAJOR SUBUNIT"/>
    <property type="match status" value="1"/>
</dbReference>
<dbReference type="GO" id="GO:0030151">
    <property type="term" value="F:molybdenum ion binding"/>
    <property type="evidence" value="ECO:0007669"/>
    <property type="project" value="TreeGrafter"/>
</dbReference>
<name>A0A1H6Y0C4_9FIRM</name>
<evidence type="ECO:0000259" key="13">
    <source>
        <dbReference type="PROSITE" id="PS51669"/>
    </source>
</evidence>
<gene>
    <name evidence="14" type="ORF">SAMN05660742_105209</name>
</gene>
<dbReference type="GO" id="GO:0043546">
    <property type="term" value="F:molybdopterin cofactor binding"/>
    <property type="evidence" value="ECO:0007669"/>
    <property type="project" value="InterPro"/>
</dbReference>
<dbReference type="InterPro" id="IPR006657">
    <property type="entry name" value="MoPterin_dinucl-bd_dom"/>
</dbReference>
<dbReference type="GO" id="GO:0042597">
    <property type="term" value="C:periplasmic space"/>
    <property type="evidence" value="ECO:0007669"/>
    <property type="project" value="UniProtKB-SubCell"/>
</dbReference>
<dbReference type="Gene3D" id="3.30.200.210">
    <property type="match status" value="1"/>
</dbReference>